<evidence type="ECO:0000313" key="1">
    <source>
        <dbReference type="Proteomes" id="UP000887576"/>
    </source>
</evidence>
<accession>A0AC34QCG8</accession>
<proteinExistence type="predicted"/>
<protein>
    <submittedName>
        <fullName evidence="2">Ribosomal protein S1</fullName>
    </submittedName>
</protein>
<dbReference type="WBParaSite" id="JU765_v2.g15069.t1">
    <property type="protein sequence ID" value="JU765_v2.g15069.t1"/>
    <property type="gene ID" value="JU765_v2.g15069"/>
</dbReference>
<sequence length="197" mass="22976">MSETKTKKRKRPRTAQVRQDLKKVLECSILSPRSSILPLFSKNKDYMVGNLFQVIKNLMIDGGNIDKFLNLSNFALKSLNNRTKIFTIFDEENSTKKEELKIAFHRKLRTRIFETIAFVDNLPLLCTKERLWRRATLFGTVVDVHLPKPKKVFQKQGILKGSIIVEHAGYGFVQFTSPYSVKRFCKRYSANSHLRRH</sequence>
<evidence type="ECO:0000313" key="2">
    <source>
        <dbReference type="WBParaSite" id="JU765_v2.g15069.t1"/>
    </source>
</evidence>
<organism evidence="1 2">
    <name type="scientific">Panagrolaimus sp. JU765</name>
    <dbReference type="NCBI Taxonomy" id="591449"/>
    <lineage>
        <taxon>Eukaryota</taxon>
        <taxon>Metazoa</taxon>
        <taxon>Ecdysozoa</taxon>
        <taxon>Nematoda</taxon>
        <taxon>Chromadorea</taxon>
        <taxon>Rhabditida</taxon>
        <taxon>Tylenchina</taxon>
        <taxon>Panagrolaimomorpha</taxon>
        <taxon>Panagrolaimoidea</taxon>
        <taxon>Panagrolaimidae</taxon>
        <taxon>Panagrolaimus</taxon>
    </lineage>
</organism>
<dbReference type="Proteomes" id="UP000887576">
    <property type="component" value="Unplaced"/>
</dbReference>
<name>A0AC34QCG8_9BILA</name>
<reference evidence="2" key="1">
    <citation type="submission" date="2022-11" db="UniProtKB">
        <authorList>
            <consortium name="WormBaseParasite"/>
        </authorList>
    </citation>
    <scope>IDENTIFICATION</scope>
</reference>